<dbReference type="STRING" id="428993.SAMN06296058_0208"/>
<evidence type="ECO:0000259" key="8">
    <source>
        <dbReference type="Pfam" id="PF02308"/>
    </source>
</evidence>
<reference evidence="9 10" key="1">
    <citation type="submission" date="2017-02" db="EMBL/GenBank/DDBJ databases">
        <authorList>
            <person name="Peterson S.W."/>
        </authorList>
    </citation>
    <scope>NUCLEOTIDE SEQUENCE [LARGE SCALE GENOMIC DNA]</scope>
    <source>
        <strain evidence="9 10">P15</strain>
    </source>
</reference>
<keyword evidence="5 7" id="KW-1133">Transmembrane helix</keyword>
<dbReference type="PRINTS" id="PR01837">
    <property type="entry name" value="MGTCSAPBPROT"/>
</dbReference>
<name>A0A1T5ISP2_9GAMM</name>
<dbReference type="EMBL" id="FUZV01000001">
    <property type="protein sequence ID" value="SKC42191.1"/>
    <property type="molecule type" value="Genomic_DNA"/>
</dbReference>
<feature type="transmembrane region" description="Helical" evidence="7">
    <location>
        <begin position="6"/>
        <end position="25"/>
    </location>
</feature>
<evidence type="ECO:0000256" key="2">
    <source>
        <dbReference type="ARBA" id="ARBA00009298"/>
    </source>
</evidence>
<evidence type="ECO:0000313" key="9">
    <source>
        <dbReference type="EMBL" id="SKC42191.1"/>
    </source>
</evidence>
<dbReference type="OrthoDB" id="9811198at2"/>
<feature type="transmembrane region" description="Helical" evidence="7">
    <location>
        <begin position="125"/>
        <end position="145"/>
    </location>
</feature>
<comment type="subcellular location">
    <subcellularLocation>
        <location evidence="7">Cell inner membrane</location>
        <topology evidence="7">Multi-pass membrane protein</topology>
    </subcellularLocation>
    <subcellularLocation>
        <location evidence="1">Cell membrane</location>
        <topology evidence="1">Multi-pass membrane protein</topology>
    </subcellularLocation>
</comment>
<keyword evidence="10" id="KW-1185">Reference proteome</keyword>
<gene>
    <name evidence="9" type="ORF">SAMN06296058_0208</name>
</gene>
<comment type="similarity">
    <text evidence="2 7">Belongs to the MgtC/SapB family.</text>
</comment>
<dbReference type="InterPro" id="IPR049177">
    <property type="entry name" value="MgtC_SapB_SrpB_YhiD_N"/>
</dbReference>
<dbReference type="InterPro" id="IPR003416">
    <property type="entry name" value="MgtC/SapB/SrpB/YhiD_fam"/>
</dbReference>
<keyword evidence="3" id="KW-1003">Cell membrane</keyword>
<evidence type="ECO:0000256" key="6">
    <source>
        <dbReference type="ARBA" id="ARBA00023136"/>
    </source>
</evidence>
<feature type="transmembrane region" description="Helical" evidence="7">
    <location>
        <begin position="74"/>
        <end position="93"/>
    </location>
</feature>
<dbReference type="RefSeq" id="WP_079722638.1">
    <property type="nucleotide sequence ID" value="NZ_BMCL01000003.1"/>
</dbReference>
<feature type="transmembrane region" description="Helical" evidence="7">
    <location>
        <begin position="100"/>
        <end position="119"/>
    </location>
</feature>
<keyword evidence="4 7" id="KW-0812">Transmembrane</keyword>
<evidence type="ECO:0000256" key="1">
    <source>
        <dbReference type="ARBA" id="ARBA00004651"/>
    </source>
</evidence>
<evidence type="ECO:0000256" key="5">
    <source>
        <dbReference type="ARBA" id="ARBA00022989"/>
    </source>
</evidence>
<dbReference type="Proteomes" id="UP000190341">
    <property type="component" value="Unassembled WGS sequence"/>
</dbReference>
<dbReference type="GO" id="GO:0005886">
    <property type="term" value="C:plasma membrane"/>
    <property type="evidence" value="ECO:0007669"/>
    <property type="project" value="UniProtKB-SubCell"/>
</dbReference>
<evidence type="ECO:0000256" key="4">
    <source>
        <dbReference type="ARBA" id="ARBA00022692"/>
    </source>
</evidence>
<feature type="domain" description="MgtC/SapB/SrpB/YhiD N-terminal" evidence="8">
    <location>
        <begin position="15"/>
        <end position="147"/>
    </location>
</feature>
<evidence type="ECO:0000256" key="7">
    <source>
        <dbReference type="RuleBase" id="RU365041"/>
    </source>
</evidence>
<feature type="transmembrane region" description="Helical" evidence="7">
    <location>
        <begin position="37"/>
        <end position="54"/>
    </location>
</feature>
<proteinExistence type="inferred from homology"/>
<accession>A0A1T5ISP2</accession>
<dbReference type="PANTHER" id="PTHR33778">
    <property type="entry name" value="PROTEIN MGTC"/>
    <property type="match status" value="1"/>
</dbReference>
<evidence type="ECO:0000313" key="10">
    <source>
        <dbReference type="Proteomes" id="UP000190341"/>
    </source>
</evidence>
<keyword evidence="7" id="KW-0997">Cell inner membrane</keyword>
<dbReference type="Pfam" id="PF02308">
    <property type="entry name" value="MgtC"/>
    <property type="match status" value="1"/>
</dbReference>
<dbReference type="PANTHER" id="PTHR33778:SF1">
    <property type="entry name" value="MAGNESIUM TRANSPORTER YHID-RELATED"/>
    <property type="match status" value="1"/>
</dbReference>
<keyword evidence="6 7" id="KW-0472">Membrane</keyword>
<sequence>MPALEGQWQVVVEVIYAMVLAGSIGVEREMKDRPAGFRTHMLVGGAAAFLVGTGDLVMEAHMDRGDETVMVDPFRLVEAVIAGVAFIGAGTIFAQRSAGVVIGITTAASLLMVAVIGVAVGFGYYLLPLVVTAMTLAVLVLLSWIERLLSRRGTSTR</sequence>
<evidence type="ECO:0000256" key="3">
    <source>
        <dbReference type="ARBA" id="ARBA00022475"/>
    </source>
</evidence>
<dbReference type="AlphaFoldDB" id="A0A1T5ISP2"/>
<protein>
    <recommendedName>
        <fullName evidence="7">Protein MgtC</fullName>
    </recommendedName>
</protein>
<organism evidence="9 10">
    <name type="scientific">Pseudoxanthomonas indica</name>
    <dbReference type="NCBI Taxonomy" id="428993"/>
    <lineage>
        <taxon>Bacteria</taxon>
        <taxon>Pseudomonadati</taxon>
        <taxon>Pseudomonadota</taxon>
        <taxon>Gammaproteobacteria</taxon>
        <taxon>Lysobacterales</taxon>
        <taxon>Lysobacteraceae</taxon>
        <taxon>Pseudoxanthomonas</taxon>
    </lineage>
</organism>